<evidence type="ECO:0000256" key="6">
    <source>
        <dbReference type="ARBA" id="ARBA00023239"/>
    </source>
</evidence>
<dbReference type="NCBIfam" id="NF006875">
    <property type="entry name" value="PRK09372.1"/>
    <property type="match status" value="1"/>
</dbReference>
<comment type="catalytic activity">
    <reaction evidence="1 9">
        <text>4-hydroxy-4-methyl-2-oxoglutarate = 2 pyruvate</text>
        <dbReference type="Rhea" id="RHEA:22748"/>
        <dbReference type="ChEBI" id="CHEBI:15361"/>
        <dbReference type="ChEBI" id="CHEBI:58276"/>
        <dbReference type="EC" id="4.1.3.17"/>
    </reaction>
</comment>
<dbReference type="PANTHER" id="PTHR33254:SF4">
    <property type="entry name" value="4-HYDROXY-4-METHYL-2-OXOGLUTARATE ALDOLASE 3-RELATED"/>
    <property type="match status" value="1"/>
</dbReference>
<keyword evidence="6 9" id="KW-0456">Lyase</keyword>
<comment type="caution">
    <text evidence="10">The sequence shown here is derived from an EMBL/GenBank/DDBJ whole genome shotgun (WGS) entry which is preliminary data.</text>
</comment>
<proteinExistence type="inferred from homology"/>
<dbReference type="Proteomes" id="UP000690515">
    <property type="component" value="Unassembled WGS sequence"/>
</dbReference>
<accession>A0ABS5Z9P6</accession>
<comment type="catalytic activity">
    <reaction evidence="8 9">
        <text>oxaloacetate + H(+) = pyruvate + CO2</text>
        <dbReference type="Rhea" id="RHEA:15641"/>
        <dbReference type="ChEBI" id="CHEBI:15361"/>
        <dbReference type="ChEBI" id="CHEBI:15378"/>
        <dbReference type="ChEBI" id="CHEBI:16452"/>
        <dbReference type="ChEBI" id="CHEBI:16526"/>
        <dbReference type="EC" id="4.1.1.112"/>
    </reaction>
</comment>
<evidence type="ECO:0000256" key="8">
    <source>
        <dbReference type="ARBA" id="ARBA00047973"/>
    </source>
</evidence>
<dbReference type="PANTHER" id="PTHR33254">
    <property type="entry name" value="4-HYDROXY-4-METHYL-2-OXOGLUTARATE ALDOLASE 3-RELATED"/>
    <property type="match status" value="1"/>
</dbReference>
<evidence type="ECO:0000256" key="9">
    <source>
        <dbReference type="RuleBase" id="RU004338"/>
    </source>
</evidence>
<dbReference type="EC" id="4.1.1.112" evidence="9"/>
<evidence type="ECO:0000256" key="2">
    <source>
        <dbReference type="ARBA" id="ARBA00001968"/>
    </source>
</evidence>
<keyword evidence="5 9" id="KW-0479">Metal-binding</keyword>
<evidence type="ECO:0000256" key="4">
    <source>
        <dbReference type="ARBA" id="ARBA00011233"/>
    </source>
</evidence>
<comment type="similarity">
    <text evidence="3 9">Belongs to the class II aldolase/RraA-like family.</text>
</comment>
<dbReference type="NCBIfam" id="TIGR01935">
    <property type="entry name" value="NOT-MenG"/>
    <property type="match status" value="1"/>
</dbReference>
<gene>
    <name evidence="10" type="primary">rraA</name>
    <name evidence="10" type="ORF">KCG35_06560</name>
</gene>
<dbReference type="RefSeq" id="WP_215818881.1">
    <property type="nucleotide sequence ID" value="NZ_JAGSOY010000010.1"/>
</dbReference>
<dbReference type="CDD" id="cd16841">
    <property type="entry name" value="RraA_family"/>
    <property type="match status" value="1"/>
</dbReference>
<dbReference type="InterPro" id="IPR005493">
    <property type="entry name" value="RraA/RraA-like"/>
</dbReference>
<protein>
    <recommendedName>
        <fullName evidence="9">4-hydroxy-4-methyl-2-oxoglutarate aldolase</fullName>
        <shortName evidence="9">HMG aldolase</shortName>
        <ecNumber evidence="9">4.1.1.112</ecNumber>
        <ecNumber evidence="9">4.1.3.17</ecNumber>
    </recommendedName>
    <alternativeName>
        <fullName evidence="9">Oxaloacetate decarboxylase</fullName>
    </alternativeName>
</protein>
<dbReference type="InterPro" id="IPR010203">
    <property type="entry name" value="RraA"/>
</dbReference>
<evidence type="ECO:0000313" key="11">
    <source>
        <dbReference type="Proteomes" id="UP000690515"/>
    </source>
</evidence>
<dbReference type="InterPro" id="IPR036704">
    <property type="entry name" value="RraA/RraA-like_sf"/>
</dbReference>
<dbReference type="Pfam" id="PF03737">
    <property type="entry name" value="RraA-like"/>
    <property type="match status" value="1"/>
</dbReference>
<evidence type="ECO:0000256" key="3">
    <source>
        <dbReference type="ARBA" id="ARBA00008621"/>
    </source>
</evidence>
<comment type="function">
    <text evidence="7 9">Catalyzes the aldol cleavage of 4-hydroxy-4-methyl-2-oxoglutarate (HMG) into 2 molecules of pyruvate. Also contains a secondary oxaloacetate (OAA) decarboxylase activity due to the common pyruvate enolate transition state formed following C-C bond cleavage in the retro-aldol and decarboxylation reactions.</text>
</comment>
<reference evidence="10 11" key="1">
    <citation type="submission" date="2021-04" db="EMBL/GenBank/DDBJ databases">
        <authorList>
            <person name="Pira H."/>
            <person name="Risdian C."/>
            <person name="Wink J."/>
        </authorList>
    </citation>
    <scope>NUCLEOTIDE SEQUENCE [LARGE SCALE GENOMIC DNA]</scope>
    <source>
        <strain evidence="10 11">WH53</strain>
    </source>
</reference>
<evidence type="ECO:0000313" key="10">
    <source>
        <dbReference type="EMBL" id="MBU2710714.1"/>
    </source>
</evidence>
<keyword evidence="11" id="KW-1185">Reference proteome</keyword>
<organism evidence="10 11">
    <name type="scientific">Zooshikella harenae</name>
    <dbReference type="NCBI Taxonomy" id="2827238"/>
    <lineage>
        <taxon>Bacteria</taxon>
        <taxon>Pseudomonadati</taxon>
        <taxon>Pseudomonadota</taxon>
        <taxon>Gammaproteobacteria</taxon>
        <taxon>Oceanospirillales</taxon>
        <taxon>Zooshikellaceae</taxon>
        <taxon>Zooshikella</taxon>
    </lineage>
</organism>
<dbReference type="NCBIfam" id="NF009134">
    <property type="entry name" value="PRK12487.1"/>
    <property type="match status" value="1"/>
</dbReference>
<dbReference type="EMBL" id="JAGSOY010000010">
    <property type="protein sequence ID" value="MBU2710714.1"/>
    <property type="molecule type" value="Genomic_DNA"/>
</dbReference>
<dbReference type="Gene3D" id="3.50.30.40">
    <property type="entry name" value="Ribonuclease E inhibitor RraA/RraA-like"/>
    <property type="match status" value="1"/>
</dbReference>
<comment type="subunit">
    <text evidence="4 9">Homotrimer.</text>
</comment>
<dbReference type="SUPFAM" id="SSF89562">
    <property type="entry name" value="RraA-like"/>
    <property type="match status" value="1"/>
</dbReference>
<sequence>MFFSTPDLCDQYDALLQVMSPVFKHFGGQTHFCGEVVTAKCFEDNSVVKSILAEPGEGKVLVVDGGGSLRCALLGDQIATRAVENQWAGIVIYGCVRDVTILKTLSIGIMGLTAHPRKSIRRGEGQKQLEISLAGVNLQSGNYLYADENGVIISPEPLSLTNS</sequence>
<evidence type="ECO:0000256" key="7">
    <source>
        <dbReference type="ARBA" id="ARBA00025046"/>
    </source>
</evidence>
<dbReference type="EC" id="4.1.3.17" evidence="9"/>
<name>A0ABS5Z9P6_9GAMM</name>
<evidence type="ECO:0000256" key="5">
    <source>
        <dbReference type="ARBA" id="ARBA00022723"/>
    </source>
</evidence>
<evidence type="ECO:0000256" key="1">
    <source>
        <dbReference type="ARBA" id="ARBA00001342"/>
    </source>
</evidence>
<comment type="cofactor">
    <cofactor evidence="2 9">
        <name>a divalent metal cation</name>
        <dbReference type="ChEBI" id="CHEBI:60240"/>
    </cofactor>
</comment>